<sequence>MLTLHWTRCASSKLAVLFALTASVSACTSETHHFDEATLDADLKAAQKTANVVGLLAEVQTPDGNVRARAGVAELGSNDPVPWDAVFRVASTTKTFTSVVVLQLVGEGKLSLEDSVDKWLPGVVSGNGNDGAKITIRQLLQHTSGLFDYVMDSELQQAYVEDFERVCQDATPPEGLVAYGLKHAPLFEPGTRWAYSNTNYVLLEMAIQKITGRSWADEVRQRIIGRLGLLHTYAMGFDPKLPGPHAHSYFMIPNVPPIDATECSTMHTADSALISSTADLNAFFKALVRGELLRPQELAEMQKTVEAPDDQFPNGRYGLGLQWTPLSCGGGYWHHAGDSPTGFHTRTGVTADGRRSVVISMSSTVDFLKTNAATAALTDHALCDAQE</sequence>
<dbReference type="InterPro" id="IPR001466">
    <property type="entry name" value="Beta-lactam-related"/>
</dbReference>
<reference evidence="3 4" key="1">
    <citation type="submission" date="2015-08" db="EMBL/GenBank/DDBJ databases">
        <authorList>
            <person name="Babu N.S."/>
            <person name="Beckwith C.J."/>
            <person name="Beseler K.G."/>
            <person name="Brison A."/>
            <person name="Carone J.V."/>
            <person name="Caskin T.P."/>
            <person name="Diamond M."/>
            <person name="Durham M.E."/>
            <person name="Foxe J.M."/>
            <person name="Go M."/>
            <person name="Henderson B.A."/>
            <person name="Jones I.B."/>
            <person name="McGettigan J.A."/>
            <person name="Micheletti S.J."/>
            <person name="Nasrallah M.E."/>
            <person name="Ortiz D."/>
            <person name="Piller C.R."/>
            <person name="Privatt S.R."/>
            <person name="Schneider S.L."/>
            <person name="Sharp S."/>
            <person name="Smith T.C."/>
            <person name="Stanton J.D."/>
            <person name="Ullery H.E."/>
            <person name="Wilson R.J."/>
            <person name="Serrano M.G."/>
            <person name="Buck G."/>
            <person name="Lee V."/>
            <person name="Wang Y."/>
            <person name="Carvalho R."/>
            <person name="Voegtly L."/>
            <person name="Shi R."/>
            <person name="Duckworth R."/>
            <person name="Johnson A."/>
            <person name="Loviza R."/>
            <person name="Walstead R."/>
            <person name="Shah Z."/>
            <person name="Kiflezghi M."/>
            <person name="Wade K."/>
            <person name="Ball S.L."/>
            <person name="Bradley K.W."/>
            <person name="Asai D.J."/>
            <person name="Bowman C.A."/>
            <person name="Russell D.A."/>
            <person name="Pope W.H."/>
            <person name="Jacobs-Sera D."/>
            <person name="Hendrix R.W."/>
            <person name="Hatfull G.F."/>
        </authorList>
    </citation>
    <scope>NUCLEOTIDE SEQUENCE [LARGE SCALE GENOMIC DNA]</scope>
    <source>
        <strain evidence="3 4">DSM 27648</strain>
    </source>
</reference>
<feature type="signal peptide" evidence="1">
    <location>
        <begin position="1"/>
        <end position="28"/>
    </location>
</feature>
<dbReference type="KEGG" id="llu:AKJ09_05739"/>
<dbReference type="Proteomes" id="UP000064967">
    <property type="component" value="Chromosome"/>
</dbReference>
<keyword evidence="3" id="KW-0645">Protease</keyword>
<keyword evidence="3" id="KW-0121">Carboxypeptidase</keyword>
<dbReference type="Pfam" id="PF00144">
    <property type="entry name" value="Beta-lactamase"/>
    <property type="match status" value="1"/>
</dbReference>
<dbReference type="AlphaFoldDB" id="A0A0K1PZW4"/>
<dbReference type="EMBL" id="CP012333">
    <property type="protein sequence ID" value="AKU99075.1"/>
    <property type="molecule type" value="Genomic_DNA"/>
</dbReference>
<feature type="domain" description="Beta-lactamase-related" evidence="2">
    <location>
        <begin position="43"/>
        <end position="365"/>
    </location>
</feature>
<protein>
    <submittedName>
        <fullName evidence="3">D-alanyl-D-alanine carboxypeptidase</fullName>
    </submittedName>
</protein>
<gene>
    <name evidence="3" type="ORF">AKJ09_05739</name>
</gene>
<dbReference type="Gene3D" id="3.40.710.10">
    <property type="entry name" value="DD-peptidase/beta-lactamase superfamily"/>
    <property type="match status" value="1"/>
</dbReference>
<evidence type="ECO:0000313" key="4">
    <source>
        <dbReference type="Proteomes" id="UP000064967"/>
    </source>
</evidence>
<dbReference type="InterPro" id="IPR012338">
    <property type="entry name" value="Beta-lactam/transpept-like"/>
</dbReference>
<dbReference type="InterPro" id="IPR050491">
    <property type="entry name" value="AmpC-like"/>
</dbReference>
<keyword evidence="1" id="KW-0732">Signal</keyword>
<keyword evidence="3" id="KW-0378">Hydrolase</keyword>
<name>A0A0K1PZW4_9BACT</name>
<proteinExistence type="predicted"/>
<evidence type="ECO:0000313" key="3">
    <source>
        <dbReference type="EMBL" id="AKU99075.1"/>
    </source>
</evidence>
<accession>A0A0K1PZW4</accession>
<feature type="chain" id="PRO_5005466655" evidence="1">
    <location>
        <begin position="29"/>
        <end position="387"/>
    </location>
</feature>
<dbReference type="STRING" id="1391654.AKJ09_05739"/>
<dbReference type="SUPFAM" id="SSF56601">
    <property type="entry name" value="beta-lactamase/transpeptidase-like"/>
    <property type="match status" value="1"/>
</dbReference>
<keyword evidence="4" id="KW-1185">Reference proteome</keyword>
<organism evidence="3 4">
    <name type="scientific">Labilithrix luteola</name>
    <dbReference type="NCBI Taxonomy" id="1391654"/>
    <lineage>
        <taxon>Bacteria</taxon>
        <taxon>Pseudomonadati</taxon>
        <taxon>Myxococcota</taxon>
        <taxon>Polyangia</taxon>
        <taxon>Polyangiales</taxon>
        <taxon>Labilitrichaceae</taxon>
        <taxon>Labilithrix</taxon>
    </lineage>
</organism>
<evidence type="ECO:0000259" key="2">
    <source>
        <dbReference type="Pfam" id="PF00144"/>
    </source>
</evidence>
<dbReference type="PANTHER" id="PTHR46825:SF7">
    <property type="entry name" value="D-ALANYL-D-ALANINE CARBOXYPEPTIDASE"/>
    <property type="match status" value="1"/>
</dbReference>
<dbReference type="PANTHER" id="PTHR46825">
    <property type="entry name" value="D-ALANYL-D-ALANINE-CARBOXYPEPTIDASE/ENDOPEPTIDASE AMPH"/>
    <property type="match status" value="1"/>
</dbReference>
<dbReference type="GO" id="GO:0004180">
    <property type="term" value="F:carboxypeptidase activity"/>
    <property type="evidence" value="ECO:0007669"/>
    <property type="project" value="UniProtKB-KW"/>
</dbReference>
<evidence type="ECO:0000256" key="1">
    <source>
        <dbReference type="SAM" id="SignalP"/>
    </source>
</evidence>